<protein>
    <submittedName>
        <fullName evidence="2">PucR family transcriptional regulator</fullName>
    </submittedName>
</protein>
<dbReference type="InterPro" id="IPR025736">
    <property type="entry name" value="PucR_C-HTH_dom"/>
</dbReference>
<dbReference type="SUPFAM" id="SSF55781">
    <property type="entry name" value="GAF domain-like"/>
    <property type="match status" value="1"/>
</dbReference>
<dbReference type="Gene3D" id="1.10.10.2840">
    <property type="entry name" value="PucR C-terminal helix-turn-helix domain"/>
    <property type="match status" value="1"/>
</dbReference>
<dbReference type="InterPro" id="IPR051448">
    <property type="entry name" value="CdaR-like_regulators"/>
</dbReference>
<feature type="domain" description="PucR C-terminal helix-turn-helix" evidence="1">
    <location>
        <begin position="444"/>
        <end position="499"/>
    </location>
</feature>
<comment type="caution">
    <text evidence="2">The sequence shown here is derived from an EMBL/GenBank/DDBJ whole genome shotgun (WGS) entry which is preliminary data.</text>
</comment>
<dbReference type="PANTHER" id="PTHR33744">
    <property type="entry name" value="CARBOHYDRATE DIACID REGULATOR"/>
    <property type="match status" value="1"/>
</dbReference>
<dbReference type="EMBL" id="BSEL01000001">
    <property type="protein sequence ID" value="GLJ66108.1"/>
    <property type="molecule type" value="Genomic_DNA"/>
</dbReference>
<keyword evidence="3" id="KW-1185">Reference proteome</keyword>
<accession>A0ABQ5SR82</accession>
<proteinExistence type="predicted"/>
<dbReference type="InterPro" id="IPR042070">
    <property type="entry name" value="PucR_C-HTH_sf"/>
</dbReference>
<sequence length="512" mass="54818">MTTAADLADSLPQGFVEVVVPGEPRPVFGLEIVEAGEVGSAAGVARGDLVTVVGATDVGQVQGLVTSCADASGLLVRHPLAVDDGVAERCRELGLPLLAMSRGASLSSVIAVVRSAIDASARPARGAADDLHDDLFDIADRISSLLEAPVTIEDASSHVLAYSQGQSDIDDARTATIVGRRVPREVRDHFRALGVFRRMARSDSPIFVPAGDGGVKARYVVPVRAGGEWLGSIWAIAENPLPPGHERELDAATELVALALLRLRAQTELHQQVQLDQIRSLVRGSVVDQPEWLDDGPWRVAVLAGPADLPAEARRQLWQALCRRRGWRRPVIADLDDQVYAVLRAGASGPGSDGWLGELVRGEGRDNADVHMYVGTTVDAPRDLDASRLTATELAGAEDEGRPVVTVEEGWPAIILTRAVRGQESRPIVSPIRDLLGDESATVLIDTVEALIDHWGEPKRAARSLGVHPNTVRNRVARIAALCPIDFEDPEQRLALRLEIARLRGRGGPPGR</sequence>
<evidence type="ECO:0000313" key="3">
    <source>
        <dbReference type="Proteomes" id="UP001142292"/>
    </source>
</evidence>
<reference evidence="2" key="2">
    <citation type="submission" date="2023-01" db="EMBL/GenBank/DDBJ databases">
        <authorList>
            <person name="Sun Q."/>
            <person name="Evtushenko L."/>
        </authorList>
    </citation>
    <scope>NUCLEOTIDE SEQUENCE</scope>
    <source>
        <strain evidence="2">VKM Ac-1246</strain>
    </source>
</reference>
<evidence type="ECO:0000313" key="2">
    <source>
        <dbReference type="EMBL" id="GLJ66108.1"/>
    </source>
</evidence>
<dbReference type="Pfam" id="PF13556">
    <property type="entry name" value="HTH_30"/>
    <property type="match status" value="1"/>
</dbReference>
<evidence type="ECO:0000259" key="1">
    <source>
        <dbReference type="Pfam" id="PF13556"/>
    </source>
</evidence>
<dbReference type="RefSeq" id="WP_189117111.1">
    <property type="nucleotide sequence ID" value="NZ_BMRK01000002.1"/>
</dbReference>
<dbReference type="PANTHER" id="PTHR33744:SF17">
    <property type="entry name" value="CONSERVED PROTEIN"/>
    <property type="match status" value="1"/>
</dbReference>
<organism evidence="2 3">
    <name type="scientific">Nocardioides luteus</name>
    <dbReference type="NCBI Taxonomy" id="1844"/>
    <lineage>
        <taxon>Bacteria</taxon>
        <taxon>Bacillati</taxon>
        <taxon>Actinomycetota</taxon>
        <taxon>Actinomycetes</taxon>
        <taxon>Propionibacteriales</taxon>
        <taxon>Nocardioidaceae</taxon>
        <taxon>Nocardioides</taxon>
    </lineage>
</organism>
<reference evidence="2" key="1">
    <citation type="journal article" date="2014" name="Int. J. Syst. Evol. Microbiol.">
        <title>Complete genome of a new Firmicutes species belonging to the dominant human colonic microbiota ('Ruminococcus bicirculans') reveals two chromosomes and a selective capacity to utilize plant glucans.</title>
        <authorList>
            <consortium name="NISC Comparative Sequencing Program"/>
            <person name="Wegmann U."/>
            <person name="Louis P."/>
            <person name="Goesmann A."/>
            <person name="Henrissat B."/>
            <person name="Duncan S.H."/>
            <person name="Flint H.J."/>
        </authorList>
    </citation>
    <scope>NUCLEOTIDE SEQUENCE</scope>
    <source>
        <strain evidence="2">VKM Ac-1246</strain>
    </source>
</reference>
<name>A0ABQ5SR82_9ACTN</name>
<gene>
    <name evidence="2" type="ORF">GCM10017579_01440</name>
</gene>
<dbReference type="Proteomes" id="UP001142292">
    <property type="component" value="Unassembled WGS sequence"/>
</dbReference>